<evidence type="ECO:0000259" key="1">
    <source>
        <dbReference type="Pfam" id="PF00561"/>
    </source>
</evidence>
<dbReference type="AlphaFoldDB" id="A0A7K1FKT8"/>
<protein>
    <submittedName>
        <fullName evidence="3">Alpha/beta fold hydrolase</fullName>
    </submittedName>
</protein>
<sequence>MTSTIATAADGARIAVQVSGSGPPLLLLAGQANNHHWWDDVRSDFSDRRTTITVDQRGTGDSDEPADDMTTRSMAGDMVAVLGHLGLGPVDVYATSMGGRIAQWLAVDHPHLVRRLVLGCTSPGGPRAVERDAGVRRGLVDPSGDRRRFLLELMYTPEWLAGHPGPYRVLGDPSMTAAARRAHLRASDGHDDWEVLGAIAAPTLVLHGADDVMTPAVNAELLAERIPGSELMVLPGLRHAFFDEGRAVVSPLVEKFLTG</sequence>
<feature type="domain" description="AB hydrolase-1" evidence="1">
    <location>
        <begin position="23"/>
        <end position="121"/>
    </location>
</feature>
<dbReference type="Proteomes" id="UP000460221">
    <property type="component" value="Unassembled WGS sequence"/>
</dbReference>
<proteinExistence type="predicted"/>
<reference evidence="3 4" key="1">
    <citation type="submission" date="2019-11" db="EMBL/GenBank/DDBJ databases">
        <authorList>
            <person name="Jiang L.-Q."/>
        </authorList>
    </citation>
    <scope>NUCLEOTIDE SEQUENCE [LARGE SCALE GENOMIC DNA]</scope>
    <source>
        <strain evidence="3 4">YIM 132087</strain>
    </source>
</reference>
<feature type="domain" description="Peptidase S33 tripeptidyl aminopeptidase-like C-terminal" evidence="2">
    <location>
        <begin position="198"/>
        <end position="258"/>
    </location>
</feature>
<dbReference type="PANTHER" id="PTHR43433:SF5">
    <property type="entry name" value="AB HYDROLASE-1 DOMAIN-CONTAINING PROTEIN"/>
    <property type="match status" value="1"/>
</dbReference>
<dbReference type="InterPro" id="IPR000073">
    <property type="entry name" value="AB_hydrolase_1"/>
</dbReference>
<comment type="caution">
    <text evidence="3">The sequence shown here is derived from an EMBL/GenBank/DDBJ whole genome shotgun (WGS) entry which is preliminary data.</text>
</comment>
<gene>
    <name evidence="3" type="ORF">GIS00_08635</name>
</gene>
<dbReference type="RefSeq" id="WP_154767726.1">
    <property type="nucleotide sequence ID" value="NZ_WLYK01000001.1"/>
</dbReference>
<dbReference type="Pfam" id="PF08386">
    <property type="entry name" value="Abhydrolase_4"/>
    <property type="match status" value="1"/>
</dbReference>
<evidence type="ECO:0000313" key="3">
    <source>
        <dbReference type="EMBL" id="MTD14009.1"/>
    </source>
</evidence>
<keyword evidence="3" id="KW-0378">Hydrolase</keyword>
<keyword evidence="4" id="KW-1185">Reference proteome</keyword>
<dbReference type="InterPro" id="IPR050471">
    <property type="entry name" value="AB_hydrolase"/>
</dbReference>
<dbReference type="Gene3D" id="3.40.50.1820">
    <property type="entry name" value="alpha/beta hydrolase"/>
    <property type="match status" value="1"/>
</dbReference>
<organism evidence="3 4">
    <name type="scientific">Nakamurella alba</name>
    <dbReference type="NCBI Taxonomy" id="2665158"/>
    <lineage>
        <taxon>Bacteria</taxon>
        <taxon>Bacillati</taxon>
        <taxon>Actinomycetota</taxon>
        <taxon>Actinomycetes</taxon>
        <taxon>Nakamurellales</taxon>
        <taxon>Nakamurellaceae</taxon>
        <taxon>Nakamurella</taxon>
    </lineage>
</organism>
<dbReference type="EMBL" id="WLYK01000001">
    <property type="protein sequence ID" value="MTD14009.1"/>
    <property type="molecule type" value="Genomic_DNA"/>
</dbReference>
<dbReference type="Pfam" id="PF00561">
    <property type="entry name" value="Abhydrolase_1"/>
    <property type="match status" value="1"/>
</dbReference>
<dbReference type="SUPFAM" id="SSF53474">
    <property type="entry name" value="alpha/beta-Hydrolases"/>
    <property type="match status" value="1"/>
</dbReference>
<dbReference type="InterPro" id="IPR013595">
    <property type="entry name" value="Pept_S33_TAP-like_C"/>
</dbReference>
<dbReference type="InterPro" id="IPR029058">
    <property type="entry name" value="AB_hydrolase_fold"/>
</dbReference>
<evidence type="ECO:0000313" key="4">
    <source>
        <dbReference type="Proteomes" id="UP000460221"/>
    </source>
</evidence>
<dbReference type="GO" id="GO:0016787">
    <property type="term" value="F:hydrolase activity"/>
    <property type="evidence" value="ECO:0007669"/>
    <property type="project" value="UniProtKB-KW"/>
</dbReference>
<name>A0A7K1FKT8_9ACTN</name>
<accession>A0A7K1FKT8</accession>
<evidence type="ECO:0000259" key="2">
    <source>
        <dbReference type="Pfam" id="PF08386"/>
    </source>
</evidence>
<dbReference type="PANTHER" id="PTHR43433">
    <property type="entry name" value="HYDROLASE, ALPHA/BETA FOLD FAMILY PROTEIN"/>
    <property type="match status" value="1"/>
</dbReference>
<dbReference type="PRINTS" id="PR00111">
    <property type="entry name" value="ABHYDROLASE"/>
</dbReference>